<proteinExistence type="inferred from homology"/>
<keyword evidence="12 15" id="KW-0833">Ubl conjugation pathway</keyword>
<dbReference type="InterPro" id="IPR001841">
    <property type="entry name" value="Znf_RING"/>
</dbReference>
<dbReference type="InterPro" id="IPR054477">
    <property type="entry name" value="LTN1_E3_ligase_6th"/>
</dbReference>
<name>A0ABP1DLK4_9APHY</name>
<dbReference type="EC" id="2.3.2.27" evidence="5 15"/>
<evidence type="ECO:0000256" key="6">
    <source>
        <dbReference type="ARBA" id="ARBA00017157"/>
    </source>
</evidence>
<dbReference type="Pfam" id="PF22999">
    <property type="entry name" value="LTN1_E3_ligase_6th"/>
    <property type="match status" value="1"/>
</dbReference>
<dbReference type="InterPro" id="IPR039804">
    <property type="entry name" value="RING-CH-C4HC3_LTN1"/>
</dbReference>
<dbReference type="CDD" id="cd16491">
    <property type="entry name" value="RING-CH-C4HC3_LTN1"/>
    <property type="match status" value="1"/>
</dbReference>
<evidence type="ECO:0000256" key="4">
    <source>
        <dbReference type="ARBA" id="ARBA00007997"/>
    </source>
</evidence>
<comment type="subunit">
    <text evidence="15">Component of the ribosome quality control complex (RQC).</text>
</comment>
<protein>
    <recommendedName>
        <fullName evidence="6 15">E3 ubiquitin-protein ligase listerin</fullName>
        <ecNumber evidence="5 15">2.3.2.27</ecNumber>
    </recommendedName>
    <alternativeName>
        <fullName evidence="15">RING-type E3 ubiquitin transferase listerin</fullName>
    </alternativeName>
</protein>
<comment type="function">
    <text evidence="15">E3 ubiquitin-protein ligase. Component of the ribosome quality control complex (RQC), a ribosome-associated complex that mediates ubiquitination and extraction of incompletely synthesized nascent chains for proteasomal degradation.</text>
</comment>
<evidence type="ECO:0000259" key="17">
    <source>
        <dbReference type="PROSITE" id="PS50089"/>
    </source>
</evidence>
<feature type="region of interest" description="Disordered" evidence="16">
    <location>
        <begin position="253"/>
        <end position="284"/>
    </location>
</feature>
<keyword evidence="10" id="KW-0677">Repeat</keyword>
<organism evidence="18 19">
    <name type="scientific">Somion occarium</name>
    <dbReference type="NCBI Taxonomy" id="3059160"/>
    <lineage>
        <taxon>Eukaryota</taxon>
        <taxon>Fungi</taxon>
        <taxon>Dikarya</taxon>
        <taxon>Basidiomycota</taxon>
        <taxon>Agaricomycotina</taxon>
        <taxon>Agaricomycetes</taxon>
        <taxon>Polyporales</taxon>
        <taxon>Cerrenaceae</taxon>
        <taxon>Somion</taxon>
    </lineage>
</organism>
<keyword evidence="11 14" id="KW-0863">Zinc-finger</keyword>
<dbReference type="InterPro" id="IPR039795">
    <property type="entry name" value="LTN1/Rkr1"/>
</dbReference>
<evidence type="ECO:0000256" key="10">
    <source>
        <dbReference type="ARBA" id="ARBA00022737"/>
    </source>
</evidence>
<dbReference type="InterPro" id="IPR054478">
    <property type="entry name" value="LTN1_UBC"/>
</dbReference>
<evidence type="ECO:0000256" key="7">
    <source>
        <dbReference type="ARBA" id="ARBA00022490"/>
    </source>
</evidence>
<dbReference type="InterPro" id="IPR013083">
    <property type="entry name" value="Znf_RING/FYVE/PHD"/>
</dbReference>
<dbReference type="Pfam" id="PF22958">
    <property type="entry name" value="Ltn1_1st"/>
    <property type="match status" value="1"/>
</dbReference>
<evidence type="ECO:0000256" key="14">
    <source>
        <dbReference type="PROSITE-ProRule" id="PRU00175"/>
    </source>
</evidence>
<dbReference type="Pfam" id="PF23009">
    <property type="entry name" value="UBC_like"/>
    <property type="match status" value="1"/>
</dbReference>
<evidence type="ECO:0000313" key="18">
    <source>
        <dbReference type="EMBL" id="CAL1708695.1"/>
    </source>
</evidence>
<dbReference type="PANTHER" id="PTHR12389">
    <property type="entry name" value="ZINC FINGER PROTEIN 294"/>
    <property type="match status" value="1"/>
</dbReference>
<feature type="region of interest" description="Disordered" evidence="16">
    <location>
        <begin position="83"/>
        <end position="119"/>
    </location>
</feature>
<comment type="catalytic activity">
    <reaction evidence="1 15">
        <text>S-ubiquitinyl-[E2 ubiquitin-conjugating enzyme]-L-cysteine + [acceptor protein]-L-lysine = [E2 ubiquitin-conjugating enzyme]-L-cysteine + N(6)-ubiquitinyl-[acceptor protein]-L-lysine.</text>
        <dbReference type="EC" id="2.3.2.27"/>
    </reaction>
</comment>
<dbReference type="PANTHER" id="PTHR12389:SF0">
    <property type="entry name" value="E3 UBIQUITIN-PROTEIN LIGASE LISTERIN"/>
    <property type="match status" value="1"/>
</dbReference>
<feature type="compositionally biased region" description="Basic and acidic residues" evidence="16">
    <location>
        <begin position="100"/>
        <end position="112"/>
    </location>
</feature>
<evidence type="ECO:0000256" key="3">
    <source>
        <dbReference type="ARBA" id="ARBA00004906"/>
    </source>
</evidence>
<dbReference type="SMART" id="SM00744">
    <property type="entry name" value="RINGv"/>
    <property type="match status" value="1"/>
</dbReference>
<evidence type="ECO:0000256" key="12">
    <source>
        <dbReference type="ARBA" id="ARBA00022786"/>
    </source>
</evidence>
<dbReference type="InterPro" id="IPR054476">
    <property type="entry name" value="Ltn1_N"/>
</dbReference>
<evidence type="ECO:0000256" key="5">
    <source>
        <dbReference type="ARBA" id="ARBA00012483"/>
    </source>
</evidence>
<feature type="domain" description="RING-type" evidence="17">
    <location>
        <begin position="1513"/>
        <end position="1560"/>
    </location>
</feature>
<evidence type="ECO:0000256" key="9">
    <source>
        <dbReference type="ARBA" id="ARBA00022723"/>
    </source>
</evidence>
<dbReference type="SMART" id="SM01197">
    <property type="entry name" value="FANCL_C"/>
    <property type="match status" value="1"/>
</dbReference>
<dbReference type="SUPFAM" id="SSF57850">
    <property type="entry name" value="RING/U-box"/>
    <property type="match status" value="1"/>
</dbReference>
<gene>
    <name evidence="18" type="ORF">GFSPODELE1_LOCUS6977</name>
</gene>
<evidence type="ECO:0000256" key="16">
    <source>
        <dbReference type="SAM" id="MobiDB-lite"/>
    </source>
</evidence>
<feature type="compositionally biased region" description="Acidic residues" evidence="16">
    <location>
        <begin position="259"/>
        <end position="273"/>
    </location>
</feature>
<dbReference type="EMBL" id="OZ037948">
    <property type="protein sequence ID" value="CAL1708695.1"/>
    <property type="molecule type" value="Genomic_DNA"/>
</dbReference>
<comment type="subcellular location">
    <subcellularLocation>
        <location evidence="2">Cytoplasm</location>
        <location evidence="2">Cytosol</location>
    </subcellularLocation>
</comment>
<keyword evidence="9 15" id="KW-0479">Metal-binding</keyword>
<evidence type="ECO:0000256" key="2">
    <source>
        <dbReference type="ARBA" id="ARBA00004514"/>
    </source>
</evidence>
<dbReference type="Gene3D" id="3.30.40.10">
    <property type="entry name" value="Zinc/RING finger domain, C3HC4 (zinc finger)"/>
    <property type="match status" value="1"/>
</dbReference>
<sequence>MAAHDVDRQVSAYARQSWDRFLSVSLAPSVSPKPADEAYIESAKQLKLLLDAASFARIVGFIQRVLLDPGGVYLYVNPPQPAPQLPTVQRGKGGKSAQPVRKDAEPVSRAKPDEEEEKVDDRNARLRIGAFGAAEWILTTYSQSLRDEKEISKFLSLFDNAALWTSLYYGEMAPFVPEIVAFGWNQPGVRRSAWSFLQTLLRTFKSHLEPLLPAISTAVLRSAWVEPDVSTRNAMWAPLLTFLKEHPNAWDLELSSNSEGDEDEENEDSEGENDTPKPQATTSTSPVSHAFQEFLGFLELGCSGSPLQGYPAIIIILSTISPAIFATVQEPLQTLFISFWAAVDGRALSGLDRVAASSAFLSSLLESAVFMVRRLGNGQFAQVLAHDDPKIAARVLVEEQISRVWEEVSSGRLKVQDETASRTLAKTLLSLKQVDDYYFAAAWDKLAALIRAELKTPGPSIPSLVPSSLKIFREELKAGPNVNGLINEIVHSAISQLEQVLEQDSKTPAQPERLTSLIAILDTFGEELFQDSELAKAVDEAILQHISLILSLSLPLILVYLSNRKDEALMQNVWHTALQAIAESDSLVNSLSPLLDAAEKNALPASLKPSGDELDGAVGQLVARCLTNDSQTPATELSVLKRLLIHPGHFISKKCYDGLISSLGETFSAHSQNALHDEGIPLSTFSTPLKLLQTVSSTELSMSLLPDIFLFAFVVPEFREIDPSQEPTAEELWSSWNSQASEDNKHDVRAIVKQHLRDLLLDCTALATPLHLLHVLSSRRDELNVGDFEEIFPSKKELDAMLDILPPNPVDVSLAVIDPLVPTAIEDDNDNEVSEAVVDRSGYSSYARVVTALLHYFSDERQLAKENVWALRHFLAFAQYADEKLQFPEAESSLFGRAVSPTALQDLTAKVDQITAYVLSSVPDESWFSPIISSLLNGQPPSSGIGRLLYDLVYDSAGRDTVRESRVLHSVLQHILTSATKAEADQMIMLARKIENKAPHAALAIILSITQSALEPPRLDRYRNELAAGLLGIPASKANVEGLWSLRRLFATAPDPESDIVFLSTPRAVNLMRACQQWITSDEDIAEAVESEMTLIFIHLAPILQNIPGSHWDFIFDVLENNLENCSFDDSSTLATLSRSLRLLLTIQDLASTNKSLRTLWQGRQNTILTLVRDLVATKPGTTTSSGPLSVCRELALTIVQNLPSALIDQDTLPKIMAYHMLREAATKRTEYVVVEAAVDTEIEFKAELPLELIDLLQRSLVQEEESQDHHNIMASLLSWMLTFDLFDNASLKVKSGYIDHLRQLDLISGHFLPEVFSILGLYEGAAKAFKLDIWAVDEFYLDLYSSQSATSLSLLAAHLYYRALKVVPSLFRSWLLDCRDRQLSAAVTTYTSTYFSPALIRAELVHVKDTSAAADLTDENLTVKVASAVNEVTASYAVDEYQLELKLKLPVDWPLHNIEVKDTARVGVTEDRWRAWILGVQQILSFRSGSIIDGISFFKKNVTSHFEGQSECAICYSVISAMDGSLPKKPCKTCKNRFHAGCLYKWFSSSHSPTCPLCRSEIM</sequence>
<comment type="pathway">
    <text evidence="3 15">Protein modification; protein ubiquitination.</text>
</comment>
<evidence type="ECO:0000256" key="1">
    <source>
        <dbReference type="ARBA" id="ARBA00000900"/>
    </source>
</evidence>
<comment type="similarity">
    <text evidence="4 15">Belongs to the LTN1 family.</text>
</comment>
<evidence type="ECO:0000256" key="8">
    <source>
        <dbReference type="ARBA" id="ARBA00022679"/>
    </source>
</evidence>
<dbReference type="PROSITE" id="PS50089">
    <property type="entry name" value="ZF_RING_2"/>
    <property type="match status" value="1"/>
</dbReference>
<accession>A0ABP1DLK4</accession>
<evidence type="ECO:0000256" key="11">
    <source>
        <dbReference type="ARBA" id="ARBA00022771"/>
    </source>
</evidence>
<keyword evidence="19" id="KW-1185">Reference proteome</keyword>
<reference evidence="19" key="1">
    <citation type="submission" date="2024-04" db="EMBL/GenBank/DDBJ databases">
        <authorList>
            <person name="Shaw F."/>
            <person name="Minotto A."/>
        </authorList>
    </citation>
    <scope>NUCLEOTIDE SEQUENCE [LARGE SCALE GENOMIC DNA]</scope>
</reference>
<evidence type="ECO:0000256" key="13">
    <source>
        <dbReference type="ARBA" id="ARBA00022833"/>
    </source>
</evidence>
<keyword evidence="7" id="KW-0963">Cytoplasm</keyword>
<dbReference type="Pfam" id="PF13639">
    <property type="entry name" value="zf-RING_2"/>
    <property type="match status" value="1"/>
</dbReference>
<keyword evidence="13 15" id="KW-0862">Zinc</keyword>
<evidence type="ECO:0000256" key="15">
    <source>
        <dbReference type="RuleBase" id="RU367090"/>
    </source>
</evidence>
<evidence type="ECO:0000313" key="19">
    <source>
        <dbReference type="Proteomes" id="UP001497453"/>
    </source>
</evidence>
<dbReference type="Proteomes" id="UP001497453">
    <property type="component" value="Chromosome 5"/>
</dbReference>
<dbReference type="InterPro" id="IPR011016">
    <property type="entry name" value="Znf_RING-CH"/>
</dbReference>
<keyword evidence="8 15" id="KW-0808">Transferase</keyword>